<dbReference type="AlphaFoldDB" id="A0AAD7IST6"/>
<keyword evidence="2" id="KW-0808">Transferase</keyword>
<evidence type="ECO:0000313" key="3">
    <source>
        <dbReference type="EMBL" id="KAJ7748629.1"/>
    </source>
</evidence>
<dbReference type="GO" id="GO:0016407">
    <property type="term" value="F:acetyltransferase activity"/>
    <property type="evidence" value="ECO:0007669"/>
    <property type="project" value="InterPro"/>
</dbReference>
<dbReference type="PANTHER" id="PTHR42034:SF1">
    <property type="entry name" value="CONDENSATION DOMAIN-CONTAINING PROTEIN"/>
    <property type="match status" value="1"/>
</dbReference>
<dbReference type="Gene3D" id="3.30.559.10">
    <property type="entry name" value="Chloramphenicol acetyltransferase-like domain"/>
    <property type="match status" value="1"/>
</dbReference>
<dbReference type="Gene3D" id="3.30.559.30">
    <property type="entry name" value="Nonribosomal peptide synthetase, condensation domain"/>
    <property type="match status" value="1"/>
</dbReference>
<evidence type="ECO:0000256" key="1">
    <source>
        <dbReference type="ARBA" id="ARBA00006439"/>
    </source>
</evidence>
<comment type="similarity">
    <text evidence="1">Belongs to the trichothecene O-acetyltransferase family.</text>
</comment>
<keyword evidence="4" id="KW-1185">Reference proteome</keyword>
<evidence type="ECO:0000313" key="4">
    <source>
        <dbReference type="Proteomes" id="UP001215598"/>
    </source>
</evidence>
<gene>
    <name evidence="3" type="ORF">B0H16DRAFT_1319703</name>
</gene>
<dbReference type="InterPro" id="IPR023213">
    <property type="entry name" value="CAT-like_dom_sf"/>
</dbReference>
<reference evidence="3" key="1">
    <citation type="submission" date="2023-03" db="EMBL/GenBank/DDBJ databases">
        <title>Massive genome expansion in bonnet fungi (Mycena s.s.) driven by repeated elements and novel gene families across ecological guilds.</title>
        <authorList>
            <consortium name="Lawrence Berkeley National Laboratory"/>
            <person name="Harder C.B."/>
            <person name="Miyauchi S."/>
            <person name="Viragh M."/>
            <person name="Kuo A."/>
            <person name="Thoen E."/>
            <person name="Andreopoulos B."/>
            <person name="Lu D."/>
            <person name="Skrede I."/>
            <person name="Drula E."/>
            <person name="Henrissat B."/>
            <person name="Morin E."/>
            <person name="Kohler A."/>
            <person name="Barry K."/>
            <person name="LaButti K."/>
            <person name="Morin E."/>
            <person name="Salamov A."/>
            <person name="Lipzen A."/>
            <person name="Mereny Z."/>
            <person name="Hegedus B."/>
            <person name="Baldrian P."/>
            <person name="Stursova M."/>
            <person name="Weitz H."/>
            <person name="Taylor A."/>
            <person name="Grigoriev I.V."/>
            <person name="Nagy L.G."/>
            <person name="Martin F."/>
            <person name="Kauserud H."/>
        </authorList>
    </citation>
    <scope>NUCLEOTIDE SEQUENCE</scope>
    <source>
        <strain evidence="3">CBHHK182m</strain>
    </source>
</reference>
<proteinExistence type="inferred from homology"/>
<name>A0AAD7IST6_9AGAR</name>
<sequence length="480" mass="52490">WAPSADDPTYYTRRGWAFETIEDVFNRQKHGEHTMFLGANISAARPIVSKSLLKHARNAWVSLRYTLPTLAAHTEQDSDGNTLLTYRTASSAADAQAWAERTPLLHEEEVKTLDDLRYELGEKLLPDANGDQTFLHLVVHSDTSFGVLLHTSHVPFDGTADKIITTRFLKTACSLARCWFSRRSEPEMGRRTANLTPAAGRVLGPNEVVEGAGYGETLNSVMMGFATVMMVVGTASSGGAAAGQTMRLGLSLSVDETAKFVEFAKSNGFTVNQVVHAALMMVCVFDNPPTADTPADAALVSMSLVNPRYRLQSAYSGRDGYSGLALCGSAIVAPLSILRTLNKSEKEQLTEIAHAIKAEYLKQKAFPSLLAITQQQTEMMLPALKNASPDAPPFMGPAYVGDGRGEDYLDRAYPGADGNAVLNLDEFLLSVNKTDPGGSFRAFSWRDQLVLSVDYNERTVEREVVQGWMDKWAEVLRVVL</sequence>
<dbReference type="EMBL" id="JARKIB010000072">
    <property type="protein sequence ID" value="KAJ7748629.1"/>
    <property type="molecule type" value="Genomic_DNA"/>
</dbReference>
<feature type="non-terminal residue" evidence="3">
    <location>
        <position position="1"/>
    </location>
</feature>
<dbReference type="GO" id="GO:0043386">
    <property type="term" value="P:mycotoxin biosynthetic process"/>
    <property type="evidence" value="ECO:0007669"/>
    <property type="project" value="InterPro"/>
</dbReference>
<evidence type="ECO:0000256" key="2">
    <source>
        <dbReference type="ARBA" id="ARBA00022679"/>
    </source>
</evidence>
<dbReference type="Pfam" id="PF07428">
    <property type="entry name" value="Tri3"/>
    <property type="match status" value="1"/>
</dbReference>
<organism evidence="3 4">
    <name type="scientific">Mycena metata</name>
    <dbReference type="NCBI Taxonomy" id="1033252"/>
    <lineage>
        <taxon>Eukaryota</taxon>
        <taxon>Fungi</taxon>
        <taxon>Dikarya</taxon>
        <taxon>Basidiomycota</taxon>
        <taxon>Agaricomycotina</taxon>
        <taxon>Agaricomycetes</taxon>
        <taxon>Agaricomycetidae</taxon>
        <taxon>Agaricales</taxon>
        <taxon>Marasmiineae</taxon>
        <taxon>Mycenaceae</taxon>
        <taxon>Mycena</taxon>
    </lineage>
</organism>
<dbReference type="PANTHER" id="PTHR42034">
    <property type="entry name" value="CHROMOSOME 7, WHOLE GENOME SHOTGUN SEQUENCE-RELATED"/>
    <property type="match status" value="1"/>
</dbReference>
<protein>
    <submittedName>
        <fullName evidence="3">Uncharacterized protein</fullName>
    </submittedName>
</protein>
<dbReference type="Proteomes" id="UP001215598">
    <property type="component" value="Unassembled WGS sequence"/>
</dbReference>
<comment type="caution">
    <text evidence="3">The sequence shown here is derived from an EMBL/GenBank/DDBJ whole genome shotgun (WGS) entry which is preliminary data.</text>
</comment>
<accession>A0AAD7IST6</accession>
<dbReference type="InterPro" id="IPR009992">
    <property type="entry name" value="Tri3/Sat12/Sat16/Mac1"/>
</dbReference>